<gene>
    <name evidence="1" type="ORF">BINO364_LOCUS16791</name>
</gene>
<proteinExistence type="predicted"/>
<dbReference type="InterPro" id="IPR036691">
    <property type="entry name" value="Endo/exonu/phosph_ase_sf"/>
</dbReference>
<name>A0A8J9YLB8_9NEOP</name>
<dbReference type="Gene3D" id="3.60.10.10">
    <property type="entry name" value="Endonuclease/exonuclease/phosphatase"/>
    <property type="match status" value="1"/>
</dbReference>
<dbReference type="AlphaFoldDB" id="A0A8J9YLB8"/>
<reference evidence="1" key="1">
    <citation type="submission" date="2021-12" db="EMBL/GenBank/DDBJ databases">
        <authorList>
            <person name="Martin H S."/>
        </authorList>
    </citation>
    <scope>NUCLEOTIDE SEQUENCE</scope>
</reference>
<organism evidence="1 2">
    <name type="scientific">Brenthis ino</name>
    <name type="common">lesser marbled fritillary</name>
    <dbReference type="NCBI Taxonomy" id="405034"/>
    <lineage>
        <taxon>Eukaryota</taxon>
        <taxon>Metazoa</taxon>
        <taxon>Ecdysozoa</taxon>
        <taxon>Arthropoda</taxon>
        <taxon>Hexapoda</taxon>
        <taxon>Insecta</taxon>
        <taxon>Pterygota</taxon>
        <taxon>Neoptera</taxon>
        <taxon>Endopterygota</taxon>
        <taxon>Lepidoptera</taxon>
        <taxon>Glossata</taxon>
        <taxon>Ditrysia</taxon>
        <taxon>Papilionoidea</taxon>
        <taxon>Nymphalidae</taxon>
        <taxon>Heliconiinae</taxon>
        <taxon>Argynnini</taxon>
        <taxon>Brenthis</taxon>
    </lineage>
</organism>
<sequence>MGAYCYGKRDNRGEVLLRFCWENNLFIINSKFKKKEKNMWTWISPKKARSQIDYTLSNIKENITNFEILNKFSFASDHRLLRNTLFLANIKKSRASYNNENFKLKTKEGQDQFIKFLKANIEIAQLNENEDVESYHKKIKNAIEYSLKATKIEKRKTQSIISEDTKKRIRRRNELTNKKNLTKEERTEKTNLYKNIHKLIKKEYQDHKIKTIEKHLIKSGSLKKGLKELISAKGWIPCLKDISTEKKSFSRSKIIETATLFYKELYSNIQNTTFQALPTNQNLTTIKRFTIQEIAILKLKL</sequence>
<protein>
    <submittedName>
        <fullName evidence="1">Uncharacterized protein</fullName>
    </submittedName>
</protein>
<dbReference type="OrthoDB" id="7275022at2759"/>
<evidence type="ECO:0000313" key="1">
    <source>
        <dbReference type="EMBL" id="CAH0732041.1"/>
    </source>
</evidence>
<dbReference type="SUPFAM" id="SSF56219">
    <property type="entry name" value="DNase I-like"/>
    <property type="match status" value="1"/>
</dbReference>
<dbReference type="Proteomes" id="UP000838878">
    <property type="component" value="Chromosome 9"/>
</dbReference>
<dbReference type="EMBL" id="OV170229">
    <property type="protein sequence ID" value="CAH0732041.1"/>
    <property type="molecule type" value="Genomic_DNA"/>
</dbReference>
<evidence type="ECO:0000313" key="2">
    <source>
        <dbReference type="Proteomes" id="UP000838878"/>
    </source>
</evidence>
<keyword evidence="2" id="KW-1185">Reference proteome</keyword>
<accession>A0A8J9YLB8</accession>
<feature type="non-terminal residue" evidence="1">
    <location>
        <position position="301"/>
    </location>
</feature>